<gene>
    <name evidence="2" type="ORF">DHW03_16660</name>
</gene>
<feature type="domain" description="Glycosyltransferase 2-like" evidence="1">
    <location>
        <begin position="6"/>
        <end position="136"/>
    </location>
</feature>
<name>A0A317EIF5_9SPHI</name>
<dbReference type="SUPFAM" id="SSF53448">
    <property type="entry name" value="Nucleotide-diphospho-sugar transferases"/>
    <property type="match status" value="1"/>
</dbReference>
<evidence type="ECO:0000313" key="3">
    <source>
        <dbReference type="Proteomes" id="UP000245379"/>
    </source>
</evidence>
<evidence type="ECO:0000313" key="2">
    <source>
        <dbReference type="EMBL" id="PWS26412.1"/>
    </source>
</evidence>
<dbReference type="AlphaFoldDB" id="A0A317EIF5"/>
<dbReference type="PANTHER" id="PTHR43685:SF2">
    <property type="entry name" value="GLYCOSYLTRANSFERASE 2-LIKE DOMAIN-CONTAINING PROTEIN"/>
    <property type="match status" value="1"/>
</dbReference>
<dbReference type="OrthoDB" id="9801954at2"/>
<comment type="caution">
    <text evidence="2">The sequence shown here is derived from an EMBL/GenBank/DDBJ whole genome shotgun (WGS) entry which is preliminary data.</text>
</comment>
<keyword evidence="3" id="KW-1185">Reference proteome</keyword>
<accession>A0A317EIF5</accession>
<reference evidence="2 3" key="1">
    <citation type="submission" date="2018-05" db="EMBL/GenBank/DDBJ databases">
        <title>Pedobacter paludis sp. nov., isolated from wetland soil.</title>
        <authorList>
            <person name="Zhang Y."/>
            <person name="Wang G."/>
        </authorList>
    </citation>
    <scope>NUCLEOTIDE SEQUENCE [LARGE SCALE GENOMIC DNA]</scope>
    <source>
        <strain evidence="2 3">KCTC22721</strain>
    </source>
</reference>
<sequence>MNTAISFFIPAYNCAQTIEEAVRSILDTNFKNGDELIIVNDGSTNDTQTVLIGLQSTYPTIQVIEHGRNKGGGAARNTAIEASKNELLFCLDADNVLEENSIAPLLSHFQETEADVASFQHHYYFSKTKTETDTIWTLPSGVFEKEMALSTSFTPGSGGNYLFTKNSWVKAGGYPEFAGALDTWGFGLRQLLTGAKVVVLANSYYYHRLINDSYYLRDAWSRRKSISLRATQLLIPFFDEIEDRDIDYILSNKHRCTWFDDLDSRPIRLVSKTKQDGIFNSSKQNQTPFKSHLKNLIQKFIK</sequence>
<dbReference type="EMBL" id="QGNZ01000004">
    <property type="protein sequence ID" value="PWS26412.1"/>
    <property type="molecule type" value="Genomic_DNA"/>
</dbReference>
<dbReference type="Proteomes" id="UP000245379">
    <property type="component" value="Unassembled WGS sequence"/>
</dbReference>
<dbReference type="InterPro" id="IPR001173">
    <property type="entry name" value="Glyco_trans_2-like"/>
</dbReference>
<organism evidence="2 3">
    <name type="scientific">Pedobacter yonginense</name>
    <dbReference type="NCBI Taxonomy" id="651869"/>
    <lineage>
        <taxon>Bacteria</taxon>
        <taxon>Pseudomonadati</taxon>
        <taxon>Bacteroidota</taxon>
        <taxon>Sphingobacteriia</taxon>
        <taxon>Sphingobacteriales</taxon>
        <taxon>Sphingobacteriaceae</taxon>
        <taxon>Pedobacter</taxon>
    </lineage>
</organism>
<evidence type="ECO:0000259" key="1">
    <source>
        <dbReference type="Pfam" id="PF00535"/>
    </source>
</evidence>
<dbReference type="PANTHER" id="PTHR43685">
    <property type="entry name" value="GLYCOSYLTRANSFERASE"/>
    <property type="match status" value="1"/>
</dbReference>
<protein>
    <recommendedName>
        <fullName evidence="1">Glycosyltransferase 2-like domain-containing protein</fullName>
    </recommendedName>
</protein>
<dbReference type="InterPro" id="IPR050834">
    <property type="entry name" value="Glycosyltransf_2"/>
</dbReference>
<dbReference type="Gene3D" id="3.90.550.10">
    <property type="entry name" value="Spore Coat Polysaccharide Biosynthesis Protein SpsA, Chain A"/>
    <property type="match status" value="1"/>
</dbReference>
<dbReference type="CDD" id="cd00761">
    <property type="entry name" value="Glyco_tranf_GTA_type"/>
    <property type="match status" value="1"/>
</dbReference>
<proteinExistence type="predicted"/>
<dbReference type="RefSeq" id="WP_109926978.1">
    <property type="nucleotide sequence ID" value="NZ_QGNZ01000004.1"/>
</dbReference>
<dbReference type="InterPro" id="IPR029044">
    <property type="entry name" value="Nucleotide-diphossugar_trans"/>
</dbReference>
<dbReference type="Pfam" id="PF00535">
    <property type="entry name" value="Glycos_transf_2"/>
    <property type="match status" value="1"/>
</dbReference>